<accession>A0A0C9WII7</accession>
<sequence length="55" mass="6298">TSKRRSCASVSSERHSLIDISQEDGEKGQEHIWRWIWHVADAEVKFEGTAKVGCR</sequence>
<reference evidence="2" key="2">
    <citation type="submission" date="2015-01" db="EMBL/GenBank/DDBJ databases">
        <title>Evolutionary Origins and Diversification of the Mycorrhizal Mutualists.</title>
        <authorList>
            <consortium name="DOE Joint Genome Institute"/>
            <consortium name="Mycorrhizal Genomics Consortium"/>
            <person name="Kohler A."/>
            <person name="Kuo A."/>
            <person name="Nagy L.G."/>
            <person name="Floudas D."/>
            <person name="Copeland A."/>
            <person name="Barry K.W."/>
            <person name="Cichocki N."/>
            <person name="Veneault-Fourrey C."/>
            <person name="LaButti K."/>
            <person name="Lindquist E.A."/>
            <person name="Lipzen A."/>
            <person name="Lundell T."/>
            <person name="Morin E."/>
            <person name="Murat C."/>
            <person name="Riley R."/>
            <person name="Ohm R."/>
            <person name="Sun H."/>
            <person name="Tunlid A."/>
            <person name="Henrissat B."/>
            <person name="Grigoriev I.V."/>
            <person name="Hibbett D.S."/>
            <person name="Martin F."/>
        </authorList>
    </citation>
    <scope>NUCLEOTIDE SEQUENCE [LARGE SCALE GENOMIC DNA]</scope>
    <source>
        <strain evidence="2">LaAM-08-1</strain>
    </source>
</reference>
<evidence type="ECO:0000313" key="2">
    <source>
        <dbReference type="Proteomes" id="UP000054477"/>
    </source>
</evidence>
<feature type="non-terminal residue" evidence="1">
    <location>
        <position position="1"/>
    </location>
</feature>
<dbReference type="AlphaFoldDB" id="A0A0C9WII7"/>
<dbReference type="EMBL" id="KN838870">
    <property type="protein sequence ID" value="KIJ93014.1"/>
    <property type="molecule type" value="Genomic_DNA"/>
</dbReference>
<name>A0A0C9WII7_9AGAR</name>
<proteinExistence type="predicted"/>
<protein>
    <submittedName>
        <fullName evidence="1">Uncharacterized protein</fullName>
    </submittedName>
</protein>
<gene>
    <name evidence="1" type="ORF">K443DRAFT_684842</name>
</gene>
<dbReference type="Proteomes" id="UP000054477">
    <property type="component" value="Unassembled WGS sequence"/>
</dbReference>
<evidence type="ECO:0000313" key="1">
    <source>
        <dbReference type="EMBL" id="KIJ93014.1"/>
    </source>
</evidence>
<keyword evidence="2" id="KW-1185">Reference proteome</keyword>
<organism evidence="1 2">
    <name type="scientific">Laccaria amethystina LaAM-08-1</name>
    <dbReference type="NCBI Taxonomy" id="1095629"/>
    <lineage>
        <taxon>Eukaryota</taxon>
        <taxon>Fungi</taxon>
        <taxon>Dikarya</taxon>
        <taxon>Basidiomycota</taxon>
        <taxon>Agaricomycotina</taxon>
        <taxon>Agaricomycetes</taxon>
        <taxon>Agaricomycetidae</taxon>
        <taxon>Agaricales</taxon>
        <taxon>Agaricineae</taxon>
        <taxon>Hydnangiaceae</taxon>
        <taxon>Laccaria</taxon>
    </lineage>
</organism>
<reference evidence="1 2" key="1">
    <citation type="submission" date="2014-04" db="EMBL/GenBank/DDBJ databases">
        <authorList>
            <consortium name="DOE Joint Genome Institute"/>
            <person name="Kuo A."/>
            <person name="Kohler A."/>
            <person name="Nagy L.G."/>
            <person name="Floudas D."/>
            <person name="Copeland A."/>
            <person name="Barry K.W."/>
            <person name="Cichocki N."/>
            <person name="Veneault-Fourrey C."/>
            <person name="LaButti K."/>
            <person name="Lindquist E.A."/>
            <person name="Lipzen A."/>
            <person name="Lundell T."/>
            <person name="Morin E."/>
            <person name="Murat C."/>
            <person name="Sun H."/>
            <person name="Tunlid A."/>
            <person name="Henrissat B."/>
            <person name="Grigoriev I.V."/>
            <person name="Hibbett D.S."/>
            <person name="Martin F."/>
            <person name="Nordberg H.P."/>
            <person name="Cantor M.N."/>
            <person name="Hua S.X."/>
        </authorList>
    </citation>
    <scope>NUCLEOTIDE SEQUENCE [LARGE SCALE GENOMIC DNA]</scope>
    <source>
        <strain evidence="1 2">LaAM-08-1</strain>
    </source>
</reference>
<dbReference type="HOGENOM" id="CLU_201341_0_0_1"/>